<evidence type="ECO:0000256" key="4">
    <source>
        <dbReference type="ARBA" id="ARBA00022840"/>
    </source>
</evidence>
<comment type="similarity">
    <text evidence="8">Belongs to the NrdR family.</text>
</comment>
<comment type="cofactor">
    <cofactor evidence="8">
        <name>Zn(2+)</name>
        <dbReference type="ChEBI" id="CHEBI:29105"/>
    </cofactor>
    <text evidence="8">Binds 1 zinc ion.</text>
</comment>
<dbReference type="HAMAP" id="MF_00440">
    <property type="entry name" value="NrdR"/>
    <property type="match status" value="1"/>
</dbReference>
<name>A0A7W1X7K7_9BACL</name>
<evidence type="ECO:0000313" key="11">
    <source>
        <dbReference type="Proteomes" id="UP000530514"/>
    </source>
</evidence>
<evidence type="ECO:0000256" key="2">
    <source>
        <dbReference type="ARBA" id="ARBA00022741"/>
    </source>
</evidence>
<proteinExistence type="inferred from homology"/>
<dbReference type="GO" id="GO:0005524">
    <property type="term" value="F:ATP binding"/>
    <property type="evidence" value="ECO:0007669"/>
    <property type="project" value="UniProtKB-UniRule"/>
</dbReference>
<dbReference type="RefSeq" id="WP_033101129.1">
    <property type="nucleotide sequence ID" value="NZ_JACEIP010000002.1"/>
</dbReference>
<dbReference type="PANTHER" id="PTHR30455:SF2">
    <property type="entry name" value="TRANSCRIPTIONAL REPRESSOR NRDR"/>
    <property type="match status" value="1"/>
</dbReference>
<sequence length="163" mass="19009">MKCPICGNNGSRVLDSRPVHDGRAIRRRRECEKCEQRFTTFEMVEEQPLIVIKKDGSREEFSREKLLRGLIRACEKRPVPLAKLESLVAEIESRLRQAGSAEVPSKEIGEMVMERLVDIDEVAYVRFASVYRQFKDINVFVNELEDLLNRSRRALQEEKKRQS</sequence>
<dbReference type="GO" id="GO:0008270">
    <property type="term" value="F:zinc ion binding"/>
    <property type="evidence" value="ECO:0007669"/>
    <property type="project" value="UniProtKB-UniRule"/>
</dbReference>
<keyword evidence="5 8" id="KW-0805">Transcription regulation</keyword>
<evidence type="ECO:0000313" key="10">
    <source>
        <dbReference type="EMBL" id="MBA4541562.1"/>
    </source>
</evidence>
<evidence type="ECO:0000256" key="1">
    <source>
        <dbReference type="ARBA" id="ARBA00022491"/>
    </source>
</evidence>
<dbReference type="AlphaFoldDB" id="A0A7W1X7K7"/>
<keyword evidence="1 8" id="KW-0678">Repressor</keyword>
<dbReference type="Proteomes" id="UP000530514">
    <property type="component" value="Unassembled WGS sequence"/>
</dbReference>
<keyword evidence="11" id="KW-1185">Reference proteome</keyword>
<accession>A0A7W1X7K7</accession>
<keyword evidence="3 8" id="KW-0862">Zinc</keyword>
<dbReference type="NCBIfam" id="TIGR00244">
    <property type="entry name" value="transcriptional regulator NrdR"/>
    <property type="match status" value="1"/>
</dbReference>
<keyword evidence="8" id="KW-0863">Zinc-finger</keyword>
<dbReference type="GO" id="GO:0045892">
    <property type="term" value="P:negative regulation of DNA-templated transcription"/>
    <property type="evidence" value="ECO:0007669"/>
    <property type="project" value="UniProtKB-UniRule"/>
</dbReference>
<evidence type="ECO:0000256" key="6">
    <source>
        <dbReference type="ARBA" id="ARBA00023125"/>
    </source>
</evidence>
<dbReference type="GO" id="GO:0003677">
    <property type="term" value="F:DNA binding"/>
    <property type="evidence" value="ECO:0007669"/>
    <property type="project" value="UniProtKB-KW"/>
</dbReference>
<reference evidence="10 11" key="1">
    <citation type="submission" date="2020-07" db="EMBL/GenBank/DDBJ databases">
        <authorList>
            <person name="Feng H."/>
        </authorList>
    </citation>
    <scope>NUCLEOTIDE SEQUENCE [LARGE SCALE GENOMIC DNA]</scope>
    <source>
        <strain evidence="11">s-11</strain>
    </source>
</reference>
<feature type="domain" description="ATP-cone" evidence="9">
    <location>
        <begin position="49"/>
        <end position="139"/>
    </location>
</feature>
<dbReference type="InterPro" id="IPR003796">
    <property type="entry name" value="RNR_NrdR-like"/>
</dbReference>
<dbReference type="InterPro" id="IPR055173">
    <property type="entry name" value="NrdR-like_N"/>
</dbReference>
<dbReference type="Pfam" id="PF03477">
    <property type="entry name" value="ATP-cone"/>
    <property type="match status" value="1"/>
</dbReference>
<evidence type="ECO:0000256" key="5">
    <source>
        <dbReference type="ARBA" id="ARBA00023015"/>
    </source>
</evidence>
<comment type="caution">
    <text evidence="10">The sequence shown here is derived from an EMBL/GenBank/DDBJ whole genome shotgun (WGS) entry which is preliminary data.</text>
</comment>
<dbReference type="EMBL" id="JACEIP010000002">
    <property type="protein sequence ID" value="MBA4541562.1"/>
    <property type="molecule type" value="Genomic_DNA"/>
</dbReference>
<feature type="zinc finger region" evidence="8">
    <location>
        <begin position="3"/>
        <end position="34"/>
    </location>
</feature>
<dbReference type="Pfam" id="PF22811">
    <property type="entry name" value="Zn_ribbon_NrdR"/>
    <property type="match status" value="1"/>
</dbReference>
<evidence type="ECO:0000256" key="3">
    <source>
        <dbReference type="ARBA" id="ARBA00022833"/>
    </source>
</evidence>
<dbReference type="OrthoDB" id="9807461at2"/>
<protein>
    <recommendedName>
        <fullName evidence="8">Transcriptional repressor NrdR</fullName>
    </recommendedName>
</protein>
<keyword evidence="8" id="KW-0479">Metal-binding</keyword>
<organism evidence="10 11">
    <name type="scientific">Thermoactinomyces daqus</name>
    <dbReference type="NCBI Taxonomy" id="1329516"/>
    <lineage>
        <taxon>Bacteria</taxon>
        <taxon>Bacillati</taxon>
        <taxon>Bacillota</taxon>
        <taxon>Bacilli</taxon>
        <taxon>Bacillales</taxon>
        <taxon>Thermoactinomycetaceae</taxon>
        <taxon>Thermoactinomyces</taxon>
    </lineage>
</organism>
<comment type="function">
    <text evidence="8">Negatively regulates transcription of bacterial ribonucleotide reductase nrd genes and operons by binding to NrdR-boxes.</text>
</comment>
<keyword evidence="7 8" id="KW-0804">Transcription</keyword>
<keyword evidence="2 8" id="KW-0547">Nucleotide-binding</keyword>
<evidence type="ECO:0000256" key="7">
    <source>
        <dbReference type="ARBA" id="ARBA00023163"/>
    </source>
</evidence>
<dbReference type="PROSITE" id="PS51161">
    <property type="entry name" value="ATP_CONE"/>
    <property type="match status" value="1"/>
</dbReference>
<keyword evidence="4 8" id="KW-0067">ATP-binding</keyword>
<dbReference type="InterPro" id="IPR005144">
    <property type="entry name" value="ATP-cone_dom"/>
</dbReference>
<evidence type="ECO:0000259" key="9">
    <source>
        <dbReference type="PROSITE" id="PS51161"/>
    </source>
</evidence>
<keyword evidence="6 8" id="KW-0238">DNA-binding</keyword>
<dbReference type="PANTHER" id="PTHR30455">
    <property type="entry name" value="TRANSCRIPTIONAL REPRESSOR NRDR"/>
    <property type="match status" value="1"/>
</dbReference>
<gene>
    <name evidence="8 10" type="primary">nrdR</name>
    <name evidence="10" type="ORF">H1164_01405</name>
</gene>
<evidence type="ECO:0000256" key="8">
    <source>
        <dbReference type="HAMAP-Rule" id="MF_00440"/>
    </source>
</evidence>